<evidence type="ECO:0000256" key="4">
    <source>
        <dbReference type="ARBA" id="ARBA00023136"/>
    </source>
</evidence>
<keyword evidence="3 6" id="KW-1133">Transmembrane helix</keyword>
<dbReference type="InterPro" id="IPR006260">
    <property type="entry name" value="TonB/TolA_C"/>
</dbReference>
<keyword evidence="4 6" id="KW-0472">Membrane</keyword>
<comment type="subcellular location">
    <subcellularLocation>
        <location evidence="1">Membrane</location>
        <topology evidence="1">Single-pass membrane protein</topology>
    </subcellularLocation>
</comment>
<organism evidence="7 8">
    <name type="scientific">Ancylomarina longa</name>
    <dbReference type="NCBI Taxonomy" id="2487017"/>
    <lineage>
        <taxon>Bacteria</taxon>
        <taxon>Pseudomonadati</taxon>
        <taxon>Bacteroidota</taxon>
        <taxon>Bacteroidia</taxon>
        <taxon>Marinilabiliales</taxon>
        <taxon>Marinifilaceae</taxon>
        <taxon>Ancylomarina</taxon>
    </lineage>
</organism>
<comment type="caution">
    <text evidence="7">The sequence shown here is derived from an EMBL/GenBank/DDBJ whole genome shotgun (WGS) entry which is preliminary data.</text>
</comment>
<name>A0A434AFR3_9BACT</name>
<evidence type="ECO:0000256" key="1">
    <source>
        <dbReference type="ARBA" id="ARBA00004167"/>
    </source>
</evidence>
<evidence type="ECO:0000313" key="8">
    <source>
        <dbReference type="Proteomes" id="UP000282985"/>
    </source>
</evidence>
<dbReference type="RefSeq" id="WP_127344753.1">
    <property type="nucleotide sequence ID" value="NZ_RJJX01000027.1"/>
</dbReference>
<dbReference type="Proteomes" id="UP000282985">
    <property type="component" value="Unassembled WGS sequence"/>
</dbReference>
<gene>
    <name evidence="7" type="ORF">DLK05_14830</name>
</gene>
<evidence type="ECO:0000313" key="7">
    <source>
        <dbReference type="EMBL" id="RUT73155.1"/>
    </source>
</evidence>
<proteinExistence type="predicted"/>
<dbReference type="GO" id="GO:0016020">
    <property type="term" value="C:membrane"/>
    <property type="evidence" value="ECO:0007669"/>
    <property type="project" value="UniProtKB-SubCell"/>
</dbReference>
<dbReference type="EMBL" id="RJJX01000027">
    <property type="protein sequence ID" value="RUT73155.1"/>
    <property type="molecule type" value="Genomic_DNA"/>
</dbReference>
<evidence type="ECO:0000256" key="6">
    <source>
        <dbReference type="SAM" id="Phobius"/>
    </source>
</evidence>
<dbReference type="AlphaFoldDB" id="A0A434AFR3"/>
<evidence type="ECO:0000256" key="5">
    <source>
        <dbReference type="SAM" id="MobiDB-lite"/>
    </source>
</evidence>
<feature type="region of interest" description="Disordered" evidence="5">
    <location>
        <begin position="143"/>
        <end position="162"/>
    </location>
</feature>
<feature type="transmembrane region" description="Helical" evidence="6">
    <location>
        <begin position="35"/>
        <end position="54"/>
    </location>
</feature>
<feature type="compositionally biased region" description="Basic and acidic residues" evidence="5">
    <location>
        <begin position="147"/>
        <end position="162"/>
    </location>
</feature>
<reference evidence="7 8" key="1">
    <citation type="submission" date="2018-11" db="EMBL/GenBank/DDBJ databases">
        <title>Parancylomarina longa gen. nov., sp. nov., isolated from sediments of southern Okinawa.</title>
        <authorList>
            <person name="Fu T."/>
        </authorList>
    </citation>
    <scope>NUCLEOTIDE SEQUENCE [LARGE SCALE GENOMIC DNA]</scope>
    <source>
        <strain evidence="7 8">T3-2 S1-C</strain>
    </source>
</reference>
<keyword evidence="8" id="KW-1185">Reference proteome</keyword>
<accession>A0A434AFR3</accession>
<sequence>MITFSEIGKSFTNSITRVLRYSVVEISGFFQRNRYGVMGTIAFHMLLLIFFLSIHLRTKRTFIESEIYIEIPQELSDQIQKKKEDEIAEALKAKKSEISQSVDELLKSIAVNQNVEKKNADPKQNVRNMIANIQKNMQDYTSDDAADIDKSGDSNEFQKDSLRSVEEQQKQKLLDSLQNLEYNGASSVYYSLKDRYKVFLPIPVFKCEGEGKIMVEIKVDKSGRVLNASINRGQSIEDDCLFEAALLASRKTRFNVSTNSPIVQIGTITYQFVKQ</sequence>
<keyword evidence="2 6" id="KW-0812">Transmembrane</keyword>
<dbReference type="OrthoDB" id="9786892at2"/>
<dbReference type="NCBIfam" id="TIGR01352">
    <property type="entry name" value="tonB_Cterm"/>
    <property type="match status" value="1"/>
</dbReference>
<evidence type="ECO:0000256" key="3">
    <source>
        <dbReference type="ARBA" id="ARBA00022989"/>
    </source>
</evidence>
<evidence type="ECO:0000256" key="2">
    <source>
        <dbReference type="ARBA" id="ARBA00022692"/>
    </source>
</evidence>
<protein>
    <submittedName>
        <fullName evidence="7">Energy transducer TonB</fullName>
    </submittedName>
</protein>